<feature type="transmembrane region" description="Helical" evidence="1">
    <location>
        <begin position="89"/>
        <end position="108"/>
    </location>
</feature>
<dbReference type="RefSeq" id="WP_259625224.1">
    <property type="nucleotide sequence ID" value="NZ_JANYMP010000011.1"/>
</dbReference>
<feature type="transmembrane region" description="Helical" evidence="1">
    <location>
        <begin position="28"/>
        <end position="51"/>
    </location>
</feature>
<feature type="transmembrane region" description="Helical" evidence="1">
    <location>
        <begin position="63"/>
        <end position="82"/>
    </location>
</feature>
<evidence type="ECO:0000313" key="2">
    <source>
        <dbReference type="EMBL" id="MCS7479719.1"/>
    </source>
</evidence>
<dbReference type="Proteomes" id="UP001141259">
    <property type="component" value="Unassembled WGS sequence"/>
</dbReference>
<name>A0A9X2VNJ9_9PSEU</name>
<comment type="caution">
    <text evidence="2">The sequence shown here is derived from an EMBL/GenBank/DDBJ whole genome shotgun (WGS) entry which is preliminary data.</text>
</comment>
<proteinExistence type="predicted"/>
<organism evidence="2 3">
    <name type="scientific">Umezawaea endophytica</name>
    <dbReference type="NCBI Taxonomy" id="1654476"/>
    <lineage>
        <taxon>Bacteria</taxon>
        <taxon>Bacillati</taxon>
        <taxon>Actinomycetota</taxon>
        <taxon>Actinomycetes</taxon>
        <taxon>Pseudonocardiales</taxon>
        <taxon>Pseudonocardiaceae</taxon>
        <taxon>Umezawaea</taxon>
    </lineage>
</organism>
<evidence type="ECO:0000256" key="1">
    <source>
        <dbReference type="SAM" id="Phobius"/>
    </source>
</evidence>
<evidence type="ECO:0000313" key="3">
    <source>
        <dbReference type="Proteomes" id="UP001141259"/>
    </source>
</evidence>
<keyword evidence="1" id="KW-0812">Transmembrane</keyword>
<keyword evidence="1" id="KW-1133">Transmembrane helix</keyword>
<gene>
    <name evidence="2" type="ORF">NZH93_22895</name>
</gene>
<dbReference type="EMBL" id="JANYMP010000011">
    <property type="protein sequence ID" value="MCS7479719.1"/>
    <property type="molecule type" value="Genomic_DNA"/>
</dbReference>
<accession>A0A9X2VNJ9</accession>
<protein>
    <submittedName>
        <fullName evidence="2">Uncharacterized protein</fullName>
    </submittedName>
</protein>
<dbReference type="AlphaFoldDB" id="A0A9X2VNJ9"/>
<keyword evidence="1" id="KW-0472">Membrane</keyword>
<reference evidence="2" key="1">
    <citation type="submission" date="2022-08" db="EMBL/GenBank/DDBJ databases">
        <authorList>
            <person name="Tistechok S."/>
            <person name="Samborskyy M."/>
            <person name="Roman I."/>
        </authorList>
    </citation>
    <scope>NUCLEOTIDE SEQUENCE</scope>
    <source>
        <strain evidence="2">DSM 103496</strain>
    </source>
</reference>
<keyword evidence="3" id="KW-1185">Reference proteome</keyword>
<sequence>MSEPITVELHTPETRPQREQLAARTWRGISGAFTVGLVLLAIATVAVQWYAGGRDLPGLGWDVVTGHWIMAALAVVCQIFADRRRGWKAALFSLGALTVGFTGLWIYWWA</sequence>